<feature type="region of interest" description="Disordered" evidence="1">
    <location>
        <begin position="111"/>
        <end position="140"/>
    </location>
</feature>
<evidence type="ECO:0000313" key="4">
    <source>
        <dbReference type="Proteomes" id="UP000499080"/>
    </source>
</evidence>
<gene>
    <name evidence="3" type="ORF">AVEN_128420_1</name>
</gene>
<name>A0A4Y2GI45_ARAVE</name>
<dbReference type="AlphaFoldDB" id="A0A4Y2GI45"/>
<sequence length="512" mass="60296">MVLNDRSLLFESEETSFVPTRTYHHMTLIRLLFSICLIISNLGITLFVILLYYIGRAIRRSLPWHYEHQFLNDYLIIDDDFGSIFDDNESSDREDLSDGLYYTDREESILPVRDDPSDKSEDDDEIQSVYEGDESSQGEASDTMHNRLLFINPPLRNNQPLRIRLAWIDRDKKLDNDGDLLDEDGLNSIEDDDYSFKGEDFDRMCEEILRNPLDDEDYSLEDQDLDGMCDRIMRGLFYINPHLRVRVAWIDPTDDFLNDSDNSLNKDELNNADDQDYSLKGDDCDRMRDENLRQELDNDDSFQDLDRFTEKIIRGLLYINPPFRERLEWIDSTEELYDDDILLNKDDSDEIMRGFDYLLKMVARRKRLSFFCRDRGVLECDDISEEFDDDDDLLDNIGSDSKEDDDYSFNGEDYDRICDIISCEPLGDDDCSLESEDLDKLCDDTMCGFYEEHDWIYEDEFENRDDDDAFEDFDGMCGEMRGDALEDLLESVTFELVVICSICIAFIIRFFY</sequence>
<keyword evidence="2" id="KW-1133">Transmembrane helix</keyword>
<feature type="transmembrane region" description="Helical" evidence="2">
    <location>
        <begin position="488"/>
        <end position="511"/>
    </location>
</feature>
<reference evidence="3 4" key="1">
    <citation type="journal article" date="2019" name="Sci. Rep.">
        <title>Orb-weaving spider Araneus ventricosus genome elucidates the spidroin gene catalogue.</title>
        <authorList>
            <person name="Kono N."/>
            <person name="Nakamura H."/>
            <person name="Ohtoshi R."/>
            <person name="Moran D.A.P."/>
            <person name="Shinohara A."/>
            <person name="Yoshida Y."/>
            <person name="Fujiwara M."/>
            <person name="Mori M."/>
            <person name="Tomita M."/>
            <person name="Arakawa K."/>
        </authorList>
    </citation>
    <scope>NUCLEOTIDE SEQUENCE [LARGE SCALE GENOMIC DNA]</scope>
</reference>
<protein>
    <submittedName>
        <fullName evidence="3">Uncharacterized protein</fullName>
    </submittedName>
</protein>
<evidence type="ECO:0000256" key="2">
    <source>
        <dbReference type="SAM" id="Phobius"/>
    </source>
</evidence>
<organism evidence="3 4">
    <name type="scientific">Araneus ventricosus</name>
    <name type="common">Orbweaver spider</name>
    <name type="synonym">Epeira ventricosa</name>
    <dbReference type="NCBI Taxonomy" id="182803"/>
    <lineage>
        <taxon>Eukaryota</taxon>
        <taxon>Metazoa</taxon>
        <taxon>Ecdysozoa</taxon>
        <taxon>Arthropoda</taxon>
        <taxon>Chelicerata</taxon>
        <taxon>Arachnida</taxon>
        <taxon>Araneae</taxon>
        <taxon>Araneomorphae</taxon>
        <taxon>Entelegynae</taxon>
        <taxon>Araneoidea</taxon>
        <taxon>Araneidae</taxon>
        <taxon>Araneus</taxon>
    </lineage>
</organism>
<keyword evidence="2" id="KW-0812">Transmembrane</keyword>
<feature type="compositionally biased region" description="Acidic residues" evidence="1">
    <location>
        <begin position="120"/>
        <end position="136"/>
    </location>
</feature>
<keyword evidence="2" id="KW-0472">Membrane</keyword>
<feature type="transmembrane region" description="Helical" evidence="2">
    <location>
        <begin position="31"/>
        <end position="54"/>
    </location>
</feature>
<evidence type="ECO:0000256" key="1">
    <source>
        <dbReference type="SAM" id="MobiDB-lite"/>
    </source>
</evidence>
<dbReference type="Proteomes" id="UP000499080">
    <property type="component" value="Unassembled WGS sequence"/>
</dbReference>
<comment type="caution">
    <text evidence="3">The sequence shown here is derived from an EMBL/GenBank/DDBJ whole genome shotgun (WGS) entry which is preliminary data.</text>
</comment>
<keyword evidence="4" id="KW-1185">Reference proteome</keyword>
<proteinExistence type="predicted"/>
<accession>A0A4Y2GI45</accession>
<evidence type="ECO:0000313" key="3">
    <source>
        <dbReference type="EMBL" id="GBM53253.1"/>
    </source>
</evidence>
<dbReference type="EMBL" id="BGPR01001411">
    <property type="protein sequence ID" value="GBM53253.1"/>
    <property type="molecule type" value="Genomic_DNA"/>
</dbReference>